<keyword evidence="1" id="KW-1133">Transmembrane helix</keyword>
<reference evidence="2" key="1">
    <citation type="submission" date="2018-06" db="EMBL/GenBank/DDBJ databases">
        <authorList>
            <person name="Zhirakovskaya E."/>
        </authorList>
    </citation>
    <scope>NUCLEOTIDE SEQUENCE</scope>
</reference>
<sequence length="177" mass="19611">MLFWHLGASIAIARYTFRDEKMDLRFLALGALLPDIVDTPIGLAMWDSFQSVRLVAHSLLAAVAVMILVLIRTRRGRPRRRWMAVAVGMLLHLFLDAMWDSQETLLWPFLGTTFSEQAYATAGAYVASVISDPLVWALEVVGVAYLLVLARRGKLGDSAARNAFVRTGVIEVPIPEG</sequence>
<organism evidence="2">
    <name type="scientific">hydrothermal vent metagenome</name>
    <dbReference type="NCBI Taxonomy" id="652676"/>
    <lineage>
        <taxon>unclassified sequences</taxon>
        <taxon>metagenomes</taxon>
        <taxon>ecological metagenomes</taxon>
    </lineage>
</organism>
<dbReference type="EMBL" id="UOEK01000067">
    <property type="protein sequence ID" value="VAV94772.1"/>
    <property type="molecule type" value="Genomic_DNA"/>
</dbReference>
<dbReference type="AlphaFoldDB" id="A0A3B0RTC5"/>
<proteinExistence type="predicted"/>
<evidence type="ECO:0000256" key="1">
    <source>
        <dbReference type="SAM" id="Phobius"/>
    </source>
</evidence>
<feature type="transmembrane region" description="Helical" evidence="1">
    <location>
        <begin position="52"/>
        <end position="70"/>
    </location>
</feature>
<keyword evidence="1" id="KW-0472">Membrane</keyword>
<accession>A0A3B0RTC5</accession>
<dbReference type="InterPro" id="IPR007404">
    <property type="entry name" value="YdjM-like"/>
</dbReference>
<evidence type="ECO:0000313" key="2">
    <source>
        <dbReference type="EMBL" id="VAV94772.1"/>
    </source>
</evidence>
<evidence type="ECO:0008006" key="3">
    <source>
        <dbReference type="Google" id="ProtNLM"/>
    </source>
</evidence>
<dbReference type="Pfam" id="PF04307">
    <property type="entry name" value="YdjM"/>
    <property type="match status" value="1"/>
</dbReference>
<keyword evidence="1" id="KW-0812">Transmembrane</keyword>
<gene>
    <name evidence="2" type="ORF">MNBD_ACTINO02-2274</name>
</gene>
<protein>
    <recommendedName>
        <fullName evidence="3">Membrane-bound metal-dependent hydrolase</fullName>
    </recommendedName>
</protein>
<name>A0A3B0RTC5_9ZZZZ</name>